<reference evidence="3 4" key="1">
    <citation type="submission" date="2018-07" db="EMBL/GenBank/DDBJ databases">
        <title>The complete nuclear genome of the prasinophyte Chloropicon primus (CCMP1205).</title>
        <authorList>
            <person name="Pombert J.-F."/>
            <person name="Otis C."/>
            <person name="Turmel M."/>
            <person name="Lemieux C."/>
        </authorList>
    </citation>
    <scope>NUCLEOTIDE SEQUENCE [LARGE SCALE GENOMIC DNA]</scope>
    <source>
        <strain evidence="3 4">CCMP1205</strain>
    </source>
</reference>
<evidence type="ECO:0000256" key="1">
    <source>
        <dbReference type="SAM" id="Coils"/>
    </source>
</evidence>
<feature type="coiled-coil region" evidence="1">
    <location>
        <begin position="24"/>
        <end position="51"/>
    </location>
</feature>
<sequence length="358" mass="40789">MLDDALTDAVNSLAKQLRSIDASIRQESKVIESVKKRLKATRAEGAEVEEAIARHVDDVAALKLRKFLSIDQGQSIVLRQKQIAQDRLDSRRGEVRDMRKDLFSRVNSFMRDSKRYQSGLDSREIQQSMDSADKVCKAHDSDVPRLEERESRAAAEAANLEKETQKFAVQLENLEEYISWLREAMVKMREERDDVDEQMALRRREQRESAEESIVAADILAHQHEKQLLQDRIDVLVMEHMHEQEEIAKLRKAFDHVAPLGSSRSNHQAPRFHSSAQSIHPGPTFVTARNLLPAHEQDKPRQARRKPRTAPPSAAKERQKAPGSSKDQKNHKPKHQNHAAGASQSFVDVFGGRKFTHG</sequence>
<dbReference type="AlphaFoldDB" id="A0A5B8MQX4"/>
<keyword evidence="4" id="KW-1185">Reference proteome</keyword>
<gene>
    <name evidence="3" type="ORF">A3770_06p42880</name>
</gene>
<feature type="coiled-coil region" evidence="1">
    <location>
        <begin position="143"/>
        <end position="208"/>
    </location>
</feature>
<dbReference type="EMBL" id="CP031039">
    <property type="protein sequence ID" value="QDZ21770.1"/>
    <property type="molecule type" value="Genomic_DNA"/>
</dbReference>
<keyword evidence="1" id="KW-0175">Coiled coil</keyword>
<feature type="compositionally biased region" description="Polar residues" evidence="2">
    <location>
        <begin position="262"/>
        <end position="278"/>
    </location>
</feature>
<feature type="region of interest" description="Disordered" evidence="2">
    <location>
        <begin position="261"/>
        <end position="358"/>
    </location>
</feature>
<dbReference type="Proteomes" id="UP000316726">
    <property type="component" value="Chromosome 6"/>
</dbReference>
<evidence type="ECO:0000313" key="3">
    <source>
        <dbReference type="EMBL" id="QDZ21770.1"/>
    </source>
</evidence>
<protein>
    <submittedName>
        <fullName evidence="3">Uncharacterized protein</fullName>
    </submittedName>
</protein>
<proteinExistence type="predicted"/>
<name>A0A5B8MQX4_9CHLO</name>
<evidence type="ECO:0000313" key="4">
    <source>
        <dbReference type="Proteomes" id="UP000316726"/>
    </source>
</evidence>
<accession>A0A5B8MQX4</accession>
<feature type="compositionally biased region" description="Basic and acidic residues" evidence="2">
    <location>
        <begin position="315"/>
        <end position="330"/>
    </location>
</feature>
<evidence type="ECO:0000256" key="2">
    <source>
        <dbReference type="SAM" id="MobiDB-lite"/>
    </source>
</evidence>
<organism evidence="3 4">
    <name type="scientific">Chloropicon primus</name>
    <dbReference type="NCBI Taxonomy" id="1764295"/>
    <lineage>
        <taxon>Eukaryota</taxon>
        <taxon>Viridiplantae</taxon>
        <taxon>Chlorophyta</taxon>
        <taxon>Chloropicophyceae</taxon>
        <taxon>Chloropicales</taxon>
        <taxon>Chloropicaceae</taxon>
        <taxon>Chloropicon</taxon>
    </lineage>
</organism>